<proteinExistence type="predicted"/>
<keyword evidence="1" id="KW-1133">Transmembrane helix</keyword>
<evidence type="ECO:0000256" key="1">
    <source>
        <dbReference type="SAM" id="Phobius"/>
    </source>
</evidence>
<reference evidence="2" key="1">
    <citation type="submission" date="2018-06" db="EMBL/GenBank/DDBJ databases">
        <authorList>
            <person name="Zhirakovskaya E."/>
        </authorList>
    </citation>
    <scope>NUCLEOTIDE SEQUENCE</scope>
</reference>
<accession>A0A3B0QXD2</accession>
<gene>
    <name evidence="2" type="ORF">MNBD_BACTEROID02-1136</name>
</gene>
<organism evidence="2">
    <name type="scientific">hydrothermal vent metagenome</name>
    <dbReference type="NCBI Taxonomy" id="652676"/>
    <lineage>
        <taxon>unclassified sequences</taxon>
        <taxon>metagenomes</taxon>
        <taxon>ecological metagenomes</taxon>
    </lineage>
</organism>
<keyword evidence="1" id="KW-0472">Membrane</keyword>
<sequence length="67" mass="7310">MKALTYILSIIAAGLVVFNLTQINYSNPLHDDSIVALITVVTGLCAILLLTILRVSKKIEKLQKTKA</sequence>
<evidence type="ECO:0000313" key="2">
    <source>
        <dbReference type="EMBL" id="VAV86134.1"/>
    </source>
</evidence>
<protein>
    <submittedName>
        <fullName evidence="2">Uncharacterized protein</fullName>
    </submittedName>
</protein>
<dbReference type="EMBL" id="UOEB01000296">
    <property type="protein sequence ID" value="VAV86134.1"/>
    <property type="molecule type" value="Genomic_DNA"/>
</dbReference>
<dbReference type="AlphaFoldDB" id="A0A3B0QXD2"/>
<feature type="transmembrane region" description="Helical" evidence="1">
    <location>
        <begin position="34"/>
        <end position="56"/>
    </location>
</feature>
<keyword evidence="1" id="KW-0812">Transmembrane</keyword>
<name>A0A3B0QXD2_9ZZZZ</name>